<keyword evidence="3" id="KW-0378">Hydrolase</keyword>
<reference evidence="4" key="1">
    <citation type="submission" date="2020-04" db="EMBL/GenBank/DDBJ databases">
        <authorList>
            <person name="Alioto T."/>
            <person name="Alioto T."/>
            <person name="Gomez Garrido J."/>
        </authorList>
    </citation>
    <scope>NUCLEOTIDE SEQUENCE</scope>
    <source>
        <strain evidence="4">A484AB</strain>
    </source>
</reference>
<dbReference type="PANTHER" id="PTHR46601:SF2">
    <property type="entry name" value="UBIQUITIN-LIKE PROTEASE FAMILY PROFILE DOMAIN-CONTAINING PROTEIN"/>
    <property type="match status" value="1"/>
</dbReference>
<dbReference type="InterPro" id="IPR038765">
    <property type="entry name" value="Papain-like_cys_pep_sf"/>
</dbReference>
<evidence type="ECO:0000256" key="2">
    <source>
        <dbReference type="ARBA" id="ARBA00022670"/>
    </source>
</evidence>
<organism evidence="4 5">
    <name type="scientific">Paramuricea clavata</name>
    <name type="common">Red gorgonian</name>
    <name type="synonym">Violescent sea-whip</name>
    <dbReference type="NCBI Taxonomy" id="317549"/>
    <lineage>
        <taxon>Eukaryota</taxon>
        <taxon>Metazoa</taxon>
        <taxon>Cnidaria</taxon>
        <taxon>Anthozoa</taxon>
        <taxon>Octocorallia</taxon>
        <taxon>Malacalcyonacea</taxon>
        <taxon>Plexauridae</taxon>
        <taxon>Paramuricea</taxon>
    </lineage>
</organism>
<dbReference type="Pfam" id="PF02902">
    <property type="entry name" value="Peptidase_C48"/>
    <property type="match status" value="1"/>
</dbReference>
<dbReference type="PANTHER" id="PTHR46601">
    <property type="entry name" value="ULP_PROTEASE DOMAIN-CONTAINING PROTEIN"/>
    <property type="match status" value="1"/>
</dbReference>
<comment type="caution">
    <text evidence="4">The sequence shown here is derived from an EMBL/GenBank/DDBJ whole genome shotgun (WGS) entry which is preliminary data.</text>
</comment>
<accession>A0A6S7LQZ8</accession>
<comment type="similarity">
    <text evidence="1">Belongs to the peptidase C48 family.</text>
</comment>
<protein>
    <submittedName>
        <fullName evidence="4">Sentrin-specific protease 2</fullName>
    </submittedName>
</protein>
<dbReference type="AlphaFoldDB" id="A0A6S7LQZ8"/>
<dbReference type="GO" id="GO:0006508">
    <property type="term" value="P:proteolysis"/>
    <property type="evidence" value="ECO:0007669"/>
    <property type="project" value="UniProtKB-KW"/>
</dbReference>
<keyword evidence="2 4" id="KW-0645">Protease</keyword>
<dbReference type="Gene3D" id="3.40.395.10">
    <property type="entry name" value="Adenoviral Proteinase, Chain A"/>
    <property type="match status" value="1"/>
</dbReference>
<evidence type="ECO:0000256" key="1">
    <source>
        <dbReference type="ARBA" id="ARBA00005234"/>
    </source>
</evidence>
<dbReference type="OrthoDB" id="5984309at2759"/>
<evidence type="ECO:0000313" key="4">
    <source>
        <dbReference type="EMBL" id="CAB4041133.1"/>
    </source>
</evidence>
<dbReference type="InterPro" id="IPR003653">
    <property type="entry name" value="Peptidase_C48_C"/>
</dbReference>
<dbReference type="Proteomes" id="UP001152795">
    <property type="component" value="Unassembled WGS sequence"/>
</dbReference>
<proteinExistence type="inferred from homology"/>
<dbReference type="SUPFAM" id="SSF54001">
    <property type="entry name" value="Cysteine proteinases"/>
    <property type="match status" value="1"/>
</dbReference>
<sequence length="708" mass="80079">MGRCTACPSWIEEIAKGCDVLEKEVTWYEWERIYISDLKCKSGKVNVVKRMKKVCKEGTVKDVLTSLQTKLPSFLEHVFVKRHQAAYFEEKLNSIEDDEAVIQVDFAENYTWKFQDEIQSAHWNQQQVSLFTVAVWTKGPKGDKVCVSHVIVSDELNHDKKSVAVFMSTVMDKFVKEMHADVRRAYVFSDGPSSQFKNRYIVNFLHHLNSKVSIQWNFFATSHGKGAVDGIGGTVKRMEWNAVNSRKASEVVDAKTFYDAASKLTTSISVSFVSQKEMNDMYDLLCLQKYFNDAPPIPGISRFHCIEPKDSYNSIAPEVFPFDTADESECDDCTDVEGSGPGDSSDNKSVDREYVHGGAGVSDGTNDDANVNIHEGVPDEMIGPFKQSAVFNLPHYMTIQVDSVMSGLISFCGGSLIDESDLQGLIGNSKSPEINWLSNFIIDDYLKLVKSACIERGDNVQTITWEIFEKASINQVAKAMKKDCDFPLMSQDLLLIPCNPEQSKHWFLLAVLPNKKLIIVLDSLAGSFIKPTVEKLLQKVGLVLAVVDPNIQIQDWRFMCNTPEDIPQQDNIYDCGIYTCMYARCLAGLGVLVDQEYVLKFRQHILLSLHRNDLMEVPENEIKMEKYYAVDYVNKYYIGRALSMPADNTVKFKFSHSVGAKQFNWPKRDDFDDVHISCIFYGPVTLEMCGPFVVPKQSEIEKIFAATR</sequence>
<keyword evidence="5" id="KW-1185">Reference proteome</keyword>
<evidence type="ECO:0000256" key="3">
    <source>
        <dbReference type="ARBA" id="ARBA00022801"/>
    </source>
</evidence>
<evidence type="ECO:0000313" key="5">
    <source>
        <dbReference type="Proteomes" id="UP001152795"/>
    </source>
</evidence>
<name>A0A6S7LQZ8_PARCT</name>
<dbReference type="EMBL" id="CACRXK020027829">
    <property type="protein sequence ID" value="CAB4041133.1"/>
    <property type="molecule type" value="Genomic_DNA"/>
</dbReference>
<gene>
    <name evidence="4" type="ORF">PACLA_8A058730</name>
</gene>
<dbReference type="PROSITE" id="PS50600">
    <property type="entry name" value="ULP_PROTEASE"/>
    <property type="match status" value="1"/>
</dbReference>
<dbReference type="GO" id="GO:0008234">
    <property type="term" value="F:cysteine-type peptidase activity"/>
    <property type="evidence" value="ECO:0007669"/>
    <property type="project" value="InterPro"/>
</dbReference>